<dbReference type="OrthoDB" id="212511at2"/>
<feature type="region of interest" description="Disordered" evidence="1">
    <location>
        <begin position="34"/>
        <end position="54"/>
    </location>
</feature>
<dbReference type="RefSeq" id="WP_145205322.1">
    <property type="nucleotide sequence ID" value="NZ_CP036267.1"/>
</dbReference>
<gene>
    <name evidence="3" type="ORF">Mal48_48340</name>
</gene>
<keyword evidence="2" id="KW-0472">Membrane</keyword>
<keyword evidence="2" id="KW-0812">Transmembrane</keyword>
<protein>
    <submittedName>
        <fullName evidence="3">Uncharacterized protein</fullName>
    </submittedName>
</protein>
<accession>A0A517QVD2</accession>
<organism evidence="3 4">
    <name type="scientific">Thalassoglobus polymorphus</name>
    <dbReference type="NCBI Taxonomy" id="2527994"/>
    <lineage>
        <taxon>Bacteria</taxon>
        <taxon>Pseudomonadati</taxon>
        <taxon>Planctomycetota</taxon>
        <taxon>Planctomycetia</taxon>
        <taxon>Planctomycetales</taxon>
        <taxon>Planctomycetaceae</taxon>
        <taxon>Thalassoglobus</taxon>
    </lineage>
</organism>
<proteinExistence type="predicted"/>
<sequence>MSTSNRPLWSGLPARILGTIVALAVLAILMIPPSRDKPDDSDNGGNKNEEVISKNEDSECIRDLSRLLNGLQPGRLGIDSDSADLALELNRWFSKCGQEIDVKLTQDEEIQRELLSDELFTRTSAMRFLPGDAAHVRLCLLADQITKHVCANMPDETDQAVNLFQYVTRHVILMDEASNTLPKTPYESLVWGQGTAEHRAWTFATLLRPLRMDCFIITPTSKPGYWVVGVQTAKGEVLLFDPKLGLPIPSLSGEQTTPFPTLPATLAEIKKEGSPLRALDSSDLKYPLTKEDFAEFSVSIIGTPSLWSRRMAELQYMLDPLFPIALYDGLGENALRPNASVQQRAIAAGKKNQLWESDQIQIWKFPHEQISALELAKQDPDSAYALQVQIFAGPQLKKVSMIYDEQSQKLVRDPQAQAPTVQAADTTLHAVRIEQLQGNHRSALKHFGPILSAYRTNATILNEEAANYAALWAGESQLDLHKTSVAIETLDRFVATARQSRTQLVPLKEMRHSATDLKMIAQIASEDFDDALATLKAANRETPSLRYAYLIQRWEKLFESAEKPQPPSE</sequence>
<keyword evidence="2" id="KW-1133">Transmembrane helix</keyword>
<evidence type="ECO:0000256" key="1">
    <source>
        <dbReference type="SAM" id="MobiDB-lite"/>
    </source>
</evidence>
<evidence type="ECO:0000313" key="4">
    <source>
        <dbReference type="Proteomes" id="UP000315724"/>
    </source>
</evidence>
<dbReference type="Proteomes" id="UP000315724">
    <property type="component" value="Chromosome"/>
</dbReference>
<evidence type="ECO:0000313" key="3">
    <source>
        <dbReference type="EMBL" id="QDT35557.1"/>
    </source>
</evidence>
<reference evidence="3 4" key="1">
    <citation type="submission" date="2019-02" db="EMBL/GenBank/DDBJ databases">
        <title>Deep-cultivation of Planctomycetes and their phenomic and genomic characterization uncovers novel biology.</title>
        <authorList>
            <person name="Wiegand S."/>
            <person name="Jogler M."/>
            <person name="Boedeker C."/>
            <person name="Pinto D."/>
            <person name="Vollmers J."/>
            <person name="Rivas-Marin E."/>
            <person name="Kohn T."/>
            <person name="Peeters S.H."/>
            <person name="Heuer A."/>
            <person name="Rast P."/>
            <person name="Oberbeckmann S."/>
            <person name="Bunk B."/>
            <person name="Jeske O."/>
            <person name="Meyerdierks A."/>
            <person name="Storesund J.E."/>
            <person name="Kallscheuer N."/>
            <person name="Luecker S."/>
            <person name="Lage O.M."/>
            <person name="Pohl T."/>
            <person name="Merkel B.J."/>
            <person name="Hornburger P."/>
            <person name="Mueller R.-W."/>
            <person name="Bruemmer F."/>
            <person name="Labrenz M."/>
            <person name="Spormann A.M."/>
            <person name="Op den Camp H."/>
            <person name="Overmann J."/>
            <person name="Amann R."/>
            <person name="Jetten M.S.M."/>
            <person name="Mascher T."/>
            <person name="Medema M.H."/>
            <person name="Devos D.P."/>
            <person name="Kaster A.-K."/>
            <person name="Ovreas L."/>
            <person name="Rohde M."/>
            <person name="Galperin M.Y."/>
            <person name="Jogler C."/>
        </authorList>
    </citation>
    <scope>NUCLEOTIDE SEQUENCE [LARGE SCALE GENOMIC DNA]</scope>
    <source>
        <strain evidence="3 4">Mal48</strain>
    </source>
</reference>
<feature type="transmembrane region" description="Helical" evidence="2">
    <location>
        <begin position="12"/>
        <end position="31"/>
    </location>
</feature>
<name>A0A517QVD2_9PLAN</name>
<dbReference type="AlphaFoldDB" id="A0A517QVD2"/>
<dbReference type="KEGG" id="tpol:Mal48_48340"/>
<dbReference type="EMBL" id="CP036267">
    <property type="protein sequence ID" value="QDT35557.1"/>
    <property type="molecule type" value="Genomic_DNA"/>
</dbReference>
<keyword evidence="4" id="KW-1185">Reference proteome</keyword>
<evidence type="ECO:0000256" key="2">
    <source>
        <dbReference type="SAM" id="Phobius"/>
    </source>
</evidence>